<evidence type="ECO:0000256" key="1">
    <source>
        <dbReference type="SAM" id="MobiDB-lite"/>
    </source>
</evidence>
<sequence>MRAPDPGTPEKSDDADAYGCPDEACEPADEVPEYLVECVANWPISGR</sequence>
<dbReference type="Proteomes" id="UP001626628">
    <property type="component" value="Chromosome"/>
</dbReference>
<dbReference type="RefSeq" id="WP_399148891.1">
    <property type="nucleotide sequence ID" value="NZ_CP147982.1"/>
</dbReference>
<organism evidence="2 3">
    <name type="scientific">Streptomyces sirii</name>
    <dbReference type="NCBI Taxonomy" id="3127701"/>
    <lineage>
        <taxon>Bacteria</taxon>
        <taxon>Bacillati</taxon>
        <taxon>Actinomycetota</taxon>
        <taxon>Actinomycetes</taxon>
        <taxon>Kitasatosporales</taxon>
        <taxon>Streptomycetaceae</taxon>
        <taxon>Streptomyces</taxon>
    </lineage>
</organism>
<dbReference type="EMBL" id="CP147982">
    <property type="protein sequence ID" value="WXK80400.1"/>
    <property type="molecule type" value="Genomic_DNA"/>
</dbReference>
<keyword evidence="3" id="KW-1185">Reference proteome</keyword>
<protein>
    <recommendedName>
        <fullName evidence="4">Ferredoxin</fullName>
    </recommendedName>
</protein>
<accession>A0ABZ2QVH8</accession>
<proteinExistence type="predicted"/>
<reference evidence="2 3" key="1">
    <citation type="submission" date="2024-03" db="EMBL/GenBank/DDBJ databases">
        <title>The complete genome of Streptomyces sirii sp.nov.</title>
        <authorList>
            <person name="Zakalyukina Y.V."/>
            <person name="Belik A.R."/>
            <person name="Biryukov M.V."/>
            <person name="Baturina O.A."/>
            <person name="Kabilov M.R."/>
        </authorList>
    </citation>
    <scope>NUCLEOTIDE SEQUENCE [LARGE SCALE GENOMIC DNA]</scope>
    <source>
        <strain evidence="2 3">BP-8</strain>
    </source>
</reference>
<evidence type="ECO:0000313" key="3">
    <source>
        <dbReference type="Proteomes" id="UP001626628"/>
    </source>
</evidence>
<feature type="region of interest" description="Disordered" evidence="1">
    <location>
        <begin position="1"/>
        <end position="23"/>
    </location>
</feature>
<name>A0ABZ2QVH8_9ACTN</name>
<gene>
    <name evidence="2" type="ORF">WAB15_32750</name>
</gene>
<evidence type="ECO:0000313" key="2">
    <source>
        <dbReference type="EMBL" id="WXK80400.1"/>
    </source>
</evidence>
<evidence type="ECO:0008006" key="4">
    <source>
        <dbReference type="Google" id="ProtNLM"/>
    </source>
</evidence>